<dbReference type="EMBL" id="VULX01000035">
    <property type="protein sequence ID" value="MSR92546.1"/>
    <property type="molecule type" value="Genomic_DNA"/>
</dbReference>
<evidence type="ECO:0000256" key="2">
    <source>
        <dbReference type="SAM" id="Phobius"/>
    </source>
</evidence>
<protein>
    <submittedName>
        <fullName evidence="3">Uncharacterized protein</fullName>
    </submittedName>
</protein>
<feature type="coiled-coil region" evidence="1">
    <location>
        <begin position="34"/>
        <end position="104"/>
    </location>
</feature>
<accession>A0A7X2N0L9</accession>
<keyword evidence="1" id="KW-0175">Coiled coil</keyword>
<dbReference type="RefSeq" id="WP_154532546.1">
    <property type="nucleotide sequence ID" value="NZ_VULX01000035.1"/>
</dbReference>
<dbReference type="Proteomes" id="UP000460287">
    <property type="component" value="Unassembled WGS sequence"/>
</dbReference>
<keyword evidence="2" id="KW-0812">Transmembrane</keyword>
<feature type="transmembrane region" description="Helical" evidence="2">
    <location>
        <begin position="337"/>
        <end position="358"/>
    </location>
</feature>
<evidence type="ECO:0000256" key="1">
    <source>
        <dbReference type="SAM" id="Coils"/>
    </source>
</evidence>
<evidence type="ECO:0000313" key="3">
    <source>
        <dbReference type="EMBL" id="MSR92546.1"/>
    </source>
</evidence>
<keyword evidence="2" id="KW-0472">Membrane</keyword>
<reference evidence="3 4" key="1">
    <citation type="submission" date="2019-08" db="EMBL/GenBank/DDBJ databases">
        <title>In-depth cultivation of the pig gut microbiome towards novel bacterial diversity and tailored functional studies.</title>
        <authorList>
            <person name="Wylensek D."/>
            <person name="Hitch T.C.A."/>
            <person name="Clavel T."/>
        </authorList>
    </citation>
    <scope>NUCLEOTIDE SEQUENCE [LARGE SCALE GENOMIC DNA]</scope>
    <source>
        <strain evidence="3 4">WCA-383-APC-5B</strain>
    </source>
</reference>
<proteinExistence type="predicted"/>
<evidence type="ECO:0000313" key="4">
    <source>
        <dbReference type="Proteomes" id="UP000460287"/>
    </source>
</evidence>
<comment type="caution">
    <text evidence="3">The sequence shown here is derived from an EMBL/GenBank/DDBJ whole genome shotgun (WGS) entry which is preliminary data.</text>
</comment>
<gene>
    <name evidence="3" type="ORF">FYJ33_14495</name>
</gene>
<keyword evidence="4" id="KW-1185">Reference proteome</keyword>
<dbReference type="AlphaFoldDB" id="A0A7X2N0L9"/>
<sequence length="364" mass="42124">MSNTELKNEFKDFIKDLTIEICGNVCLDKILQVNQEYEKNNTQLIASVDNMKDLIKTGKKDLSDIAVNNNKQLLQIIAAFNKSIEKRENEIEEIAEKNKKEYEKIFEKFYGVIKEADTSTKKFDENNKNLDNILKNVKSSNAIAQTTLNIVNKQNSQFFSDVKKTNGEIFTKYKNDVASFNEQQRQILINEMSEAIIKQKDVLSSEIIKDVNNFTNKITNEVMEKIKSCSDTIIEFIENDKNEEYYTDILNSIKTINNELYSVKNSINENENKLANNINFISNQYNKDIQEVKSNYDDLTIIVRKAISDMNNITEAITQMNISYNDLARRMKIWVGVFKYSTILICILIAGVICYEVFVRELIS</sequence>
<name>A0A7X2N0L9_9CLOT</name>
<keyword evidence="2" id="KW-1133">Transmembrane helix</keyword>
<organism evidence="3 4">
    <name type="scientific">Inconstantimicrobium porci</name>
    <dbReference type="NCBI Taxonomy" id="2652291"/>
    <lineage>
        <taxon>Bacteria</taxon>
        <taxon>Bacillati</taxon>
        <taxon>Bacillota</taxon>
        <taxon>Clostridia</taxon>
        <taxon>Eubacteriales</taxon>
        <taxon>Clostridiaceae</taxon>
        <taxon>Inconstantimicrobium</taxon>
    </lineage>
</organism>